<name>A0A6A6XBQ8_9PLEO</name>
<gene>
    <name evidence="2" type="ORF">K505DRAFT_337333</name>
</gene>
<evidence type="ECO:0000313" key="2">
    <source>
        <dbReference type="EMBL" id="KAF2793990.1"/>
    </source>
</evidence>
<dbReference type="Proteomes" id="UP000799757">
    <property type="component" value="Unassembled WGS sequence"/>
</dbReference>
<proteinExistence type="predicted"/>
<reference evidence="2" key="1">
    <citation type="journal article" date="2020" name="Stud. Mycol.">
        <title>101 Dothideomycetes genomes: a test case for predicting lifestyles and emergence of pathogens.</title>
        <authorList>
            <person name="Haridas S."/>
            <person name="Albert R."/>
            <person name="Binder M."/>
            <person name="Bloem J."/>
            <person name="Labutti K."/>
            <person name="Salamov A."/>
            <person name="Andreopoulos B."/>
            <person name="Baker S."/>
            <person name="Barry K."/>
            <person name="Bills G."/>
            <person name="Bluhm B."/>
            <person name="Cannon C."/>
            <person name="Castanera R."/>
            <person name="Culley D."/>
            <person name="Daum C."/>
            <person name="Ezra D."/>
            <person name="Gonzalez J."/>
            <person name="Henrissat B."/>
            <person name="Kuo A."/>
            <person name="Liang C."/>
            <person name="Lipzen A."/>
            <person name="Lutzoni F."/>
            <person name="Magnuson J."/>
            <person name="Mondo S."/>
            <person name="Nolan M."/>
            <person name="Ohm R."/>
            <person name="Pangilinan J."/>
            <person name="Park H.-J."/>
            <person name="Ramirez L."/>
            <person name="Alfaro M."/>
            <person name="Sun H."/>
            <person name="Tritt A."/>
            <person name="Yoshinaga Y."/>
            <person name="Zwiers L.-H."/>
            <person name="Turgeon B."/>
            <person name="Goodwin S."/>
            <person name="Spatafora J."/>
            <person name="Crous P."/>
            <person name="Grigoriev I."/>
        </authorList>
    </citation>
    <scope>NUCLEOTIDE SEQUENCE</scope>
    <source>
        <strain evidence="2">CBS 109.77</strain>
    </source>
</reference>
<accession>A0A6A6XBQ8</accession>
<sequence length="118" mass="12376">MTSYLAHPGHADSVLAGTPKPTQHQPTPLTIQPPGSCPTTTTSLVLAPGQGPRRAIDITVQRAQKHCRFRTPAASPSAPSDRQLKPRSITSPDRSHSASGPDAGGKDLRGLQGEGMRP</sequence>
<dbReference type="AlphaFoldDB" id="A0A6A6XBQ8"/>
<evidence type="ECO:0000256" key="1">
    <source>
        <dbReference type="SAM" id="MobiDB-lite"/>
    </source>
</evidence>
<dbReference type="EMBL" id="MU001907">
    <property type="protein sequence ID" value="KAF2793990.1"/>
    <property type="molecule type" value="Genomic_DNA"/>
</dbReference>
<organism evidence="2 3">
    <name type="scientific">Melanomma pulvis-pyrius CBS 109.77</name>
    <dbReference type="NCBI Taxonomy" id="1314802"/>
    <lineage>
        <taxon>Eukaryota</taxon>
        <taxon>Fungi</taxon>
        <taxon>Dikarya</taxon>
        <taxon>Ascomycota</taxon>
        <taxon>Pezizomycotina</taxon>
        <taxon>Dothideomycetes</taxon>
        <taxon>Pleosporomycetidae</taxon>
        <taxon>Pleosporales</taxon>
        <taxon>Melanommataceae</taxon>
        <taxon>Melanomma</taxon>
    </lineage>
</organism>
<evidence type="ECO:0000313" key="3">
    <source>
        <dbReference type="Proteomes" id="UP000799757"/>
    </source>
</evidence>
<feature type="compositionally biased region" description="Polar residues" evidence="1">
    <location>
        <begin position="20"/>
        <end position="30"/>
    </location>
</feature>
<feature type="region of interest" description="Disordered" evidence="1">
    <location>
        <begin position="1"/>
        <end position="53"/>
    </location>
</feature>
<keyword evidence="3" id="KW-1185">Reference proteome</keyword>
<protein>
    <submittedName>
        <fullName evidence="2">Uncharacterized protein</fullName>
    </submittedName>
</protein>
<feature type="region of interest" description="Disordered" evidence="1">
    <location>
        <begin position="65"/>
        <end position="118"/>
    </location>
</feature>